<reference evidence="5" key="1">
    <citation type="submission" date="2022-06" db="EMBL/GenBank/DDBJ databases">
        <title>Akkermansia biwalacus sp. nov., an anaerobic mucin-degrading bacterium isolated from human intestine.</title>
        <authorList>
            <person name="Kobayashi Y."/>
            <person name="Inoue S."/>
            <person name="Kawahara T."/>
            <person name="Kohda N."/>
        </authorList>
    </citation>
    <scope>NUCLEOTIDE SEQUENCE</scope>
    <source>
        <strain evidence="5">WON2089</strain>
    </source>
</reference>
<name>A0ABM7ZGX0_9BACT</name>
<accession>A0ABM7ZGX0</accession>
<evidence type="ECO:0000256" key="3">
    <source>
        <dbReference type="ARBA" id="ARBA00022840"/>
    </source>
</evidence>
<dbReference type="Pfam" id="PF00012">
    <property type="entry name" value="HSP70"/>
    <property type="match status" value="2"/>
</dbReference>
<keyword evidence="3 4" id="KW-0067">ATP-binding</keyword>
<evidence type="ECO:0000256" key="4">
    <source>
        <dbReference type="RuleBase" id="RU003322"/>
    </source>
</evidence>
<gene>
    <name evidence="5" type="primary">dnaK_3</name>
    <name evidence="5" type="ORF">Abiwalacus_15440</name>
</gene>
<sequence>MSENTKIKVYGIDLGTTYSAISHVGDSGNVEIINNPDGGSITASAVFFEDGGIVVGEGAKESAYTDPDNFVHLIKREMGTTWRKTFLDKEHSPESISSLILKYMVKGAEMSGHEVKDVVITCPAYFNEAERMATKAAGELAKLNVLAVVDEPIAAAISYGMGIAGNDQGETLETRQIIVYDLGGGTFDVTVVEISPRGVKVICSDGDHKLGGADWDAALRDLLLEKLLIENPEAGDLMADSETRAALITTVEKTKMSLSQKETATARITCCDGSKSKVSVTREEFNEATQPLLNRTIEFTDAMIAMAREKTGVEKIDEFLLVGGSTYMPQVMEMVNSRYKDTLRVEPKLYEPNHAVSKGAALYGNNKAIRDLYEKVLKDLKEANPDTPTGKLEDEANKKVADEFSLAPETIDTAVNTEMITVASKSIGIRVKNKEGIFVCYNLIEKQNEVPCNNTQTFPVSAANAATLPLIVYSNNIVGKQADLDCCLELGKATMELTPGLPAGAPIEVTFALDPEGRLELTARDVTNDKKIVVPFQVEGVLSEEERKKLEEVVADLEMAD</sequence>
<keyword evidence="2 4" id="KW-0547">Nucleotide-binding</keyword>
<dbReference type="SUPFAM" id="SSF53067">
    <property type="entry name" value="Actin-like ATPase domain"/>
    <property type="match status" value="2"/>
</dbReference>
<dbReference type="RefSeq" id="WP_215437630.1">
    <property type="nucleotide sequence ID" value="NZ_AP025943.1"/>
</dbReference>
<dbReference type="InterPro" id="IPR013126">
    <property type="entry name" value="Hsp_70_fam"/>
</dbReference>
<dbReference type="InterPro" id="IPR029047">
    <property type="entry name" value="HSP70_peptide-bd_sf"/>
</dbReference>
<evidence type="ECO:0000256" key="2">
    <source>
        <dbReference type="ARBA" id="ARBA00022741"/>
    </source>
</evidence>
<dbReference type="SUPFAM" id="SSF100920">
    <property type="entry name" value="Heat shock protein 70kD (HSP70), peptide-binding domain"/>
    <property type="match status" value="1"/>
</dbReference>
<comment type="similarity">
    <text evidence="1 4">Belongs to the heat shock protein 70 family.</text>
</comment>
<evidence type="ECO:0000313" key="6">
    <source>
        <dbReference type="Proteomes" id="UP001062263"/>
    </source>
</evidence>
<evidence type="ECO:0000256" key="1">
    <source>
        <dbReference type="ARBA" id="ARBA00007381"/>
    </source>
</evidence>
<dbReference type="Proteomes" id="UP001062263">
    <property type="component" value="Chromosome"/>
</dbReference>
<dbReference type="PANTHER" id="PTHR19375">
    <property type="entry name" value="HEAT SHOCK PROTEIN 70KDA"/>
    <property type="match status" value="1"/>
</dbReference>
<dbReference type="Gene3D" id="3.90.640.10">
    <property type="entry name" value="Actin, Chain A, domain 4"/>
    <property type="match status" value="1"/>
</dbReference>
<proteinExistence type="inferred from homology"/>
<dbReference type="Gene3D" id="2.60.34.10">
    <property type="entry name" value="Substrate Binding Domain Of DNAk, Chain A, domain 1"/>
    <property type="match status" value="1"/>
</dbReference>
<dbReference type="PRINTS" id="PR00301">
    <property type="entry name" value="HEATSHOCK70"/>
</dbReference>
<evidence type="ECO:0000313" key="5">
    <source>
        <dbReference type="EMBL" id="BDL43970.1"/>
    </source>
</evidence>
<dbReference type="EMBL" id="AP025943">
    <property type="protein sequence ID" value="BDL43970.1"/>
    <property type="molecule type" value="Genomic_DNA"/>
</dbReference>
<keyword evidence="6" id="KW-1185">Reference proteome</keyword>
<dbReference type="PROSITE" id="PS00329">
    <property type="entry name" value="HSP70_2"/>
    <property type="match status" value="1"/>
</dbReference>
<dbReference type="InterPro" id="IPR018181">
    <property type="entry name" value="Heat_shock_70_CS"/>
</dbReference>
<dbReference type="InterPro" id="IPR043129">
    <property type="entry name" value="ATPase_NBD"/>
</dbReference>
<protein>
    <submittedName>
        <fullName evidence="5">Molecular chaperone DnaK</fullName>
    </submittedName>
</protein>
<dbReference type="PROSITE" id="PS00297">
    <property type="entry name" value="HSP70_1"/>
    <property type="match status" value="1"/>
</dbReference>
<dbReference type="Gene3D" id="3.30.420.40">
    <property type="match status" value="2"/>
</dbReference>
<organism evidence="5 6">
    <name type="scientific">Akkermansia biwaensis</name>
    <dbReference type="NCBI Taxonomy" id="2946555"/>
    <lineage>
        <taxon>Bacteria</taxon>
        <taxon>Pseudomonadati</taxon>
        <taxon>Verrucomicrobiota</taxon>
        <taxon>Verrucomicrobiia</taxon>
        <taxon>Verrucomicrobiales</taxon>
        <taxon>Akkermansiaceae</taxon>
        <taxon>Akkermansia</taxon>
    </lineage>
</organism>
<dbReference type="CDD" id="cd24029">
    <property type="entry name" value="ASKHA_NBD_HSP70_DnaK_HscA_HscC"/>
    <property type="match status" value="1"/>
</dbReference>